<dbReference type="RefSeq" id="XP_012184439.1">
    <property type="nucleotide sequence ID" value="XM_012329049.1"/>
</dbReference>
<dbReference type="AlphaFoldDB" id="J4IBS2"/>
<accession>J4IBS2</accession>
<dbReference type="EMBL" id="HE797181">
    <property type="protein sequence ID" value="CCM05156.1"/>
    <property type="molecule type" value="Genomic_DNA"/>
</dbReference>
<dbReference type="Proteomes" id="UP000006352">
    <property type="component" value="Unassembled WGS sequence"/>
</dbReference>
<organism evidence="1 2">
    <name type="scientific">Fibroporia radiculosa</name>
    <dbReference type="NCBI Taxonomy" id="599839"/>
    <lineage>
        <taxon>Eukaryota</taxon>
        <taxon>Fungi</taxon>
        <taxon>Dikarya</taxon>
        <taxon>Basidiomycota</taxon>
        <taxon>Agaricomycotina</taxon>
        <taxon>Agaricomycetes</taxon>
        <taxon>Polyporales</taxon>
        <taxon>Fibroporiaceae</taxon>
        <taxon>Fibroporia</taxon>
    </lineage>
</organism>
<sequence length="397" mass="45614">MATAPTFLGVPVEIRLVIYELYLIGHRHVVNNVQPSNNHICLLRTCRQIDHEARRIIGRYVSLRHERQINAFILRADDFFAAQVLWLDVANDGRVLTAKKSKDKPEEVFPLSNLHLALRRMTSVRSLRVFQCRRGLPVNVERSTNLRLKFEMAMYPSGDGHRFNSYELHLDPETRVRPFEVVPPECVEKLRLSGDCHFPTPLTTPALRHVTLCGVTGNFFDQNTISQSFPGSRLESFSYGQGHRLGFELRNHHLNSLVSVSSRYLRKLVLLGCSRLTSTVVASCLDNLVVLEYFAFALLTVHELRPDFVLSLPPSLSTFKLQVRNTWFAVPLLTEERQICDALEETVLHRSIPLSRVCVNFRDLLMINEGRREKWNAIAEQRHLDLTIGPWEDVEDI</sequence>
<evidence type="ECO:0008006" key="3">
    <source>
        <dbReference type="Google" id="ProtNLM"/>
    </source>
</evidence>
<evidence type="ECO:0000313" key="2">
    <source>
        <dbReference type="Proteomes" id="UP000006352"/>
    </source>
</evidence>
<proteinExistence type="predicted"/>
<dbReference type="InParanoid" id="J4IBS2"/>
<protein>
    <recommendedName>
        <fullName evidence="3">F-box domain-containing protein</fullName>
    </recommendedName>
</protein>
<evidence type="ECO:0000313" key="1">
    <source>
        <dbReference type="EMBL" id="CCM05156.1"/>
    </source>
</evidence>
<gene>
    <name evidence="1" type="ORF">FIBRA_07365</name>
</gene>
<dbReference type="OrthoDB" id="2951834at2759"/>
<keyword evidence="2" id="KW-1185">Reference proteome</keyword>
<reference evidence="1 2" key="1">
    <citation type="journal article" date="2012" name="Appl. Environ. Microbiol.">
        <title>Short-read sequencing for genomic analysis of the brown rot fungus Fibroporia radiculosa.</title>
        <authorList>
            <person name="Tang J.D."/>
            <person name="Perkins A.D."/>
            <person name="Sonstegard T.S."/>
            <person name="Schroeder S.G."/>
            <person name="Burgess S.C."/>
            <person name="Diehl S.V."/>
        </authorList>
    </citation>
    <scope>NUCLEOTIDE SEQUENCE [LARGE SCALE GENOMIC DNA]</scope>
    <source>
        <strain evidence="1 2">TFFH 294</strain>
    </source>
</reference>
<dbReference type="GeneID" id="24100067"/>
<name>J4IBS2_9APHY</name>
<dbReference type="HOGENOM" id="CLU_706076_0_0_1"/>